<evidence type="ECO:0000313" key="3">
    <source>
        <dbReference type="Proteomes" id="UP000242877"/>
    </source>
</evidence>
<dbReference type="Proteomes" id="UP000242877">
    <property type="component" value="Unassembled WGS sequence"/>
</dbReference>
<feature type="compositionally biased region" description="Polar residues" evidence="1">
    <location>
        <begin position="365"/>
        <end position="387"/>
    </location>
</feature>
<feature type="region of interest" description="Disordered" evidence="1">
    <location>
        <begin position="305"/>
        <end position="350"/>
    </location>
</feature>
<evidence type="ECO:0000256" key="1">
    <source>
        <dbReference type="SAM" id="MobiDB-lite"/>
    </source>
</evidence>
<dbReference type="OrthoDB" id="5348779at2759"/>
<dbReference type="EMBL" id="AZGZ01000003">
    <property type="protein sequence ID" value="KZZ96193.1"/>
    <property type="molecule type" value="Genomic_DNA"/>
</dbReference>
<organism evidence="2 3">
    <name type="scientific">Ascosphaera apis ARSEF 7405</name>
    <dbReference type="NCBI Taxonomy" id="392613"/>
    <lineage>
        <taxon>Eukaryota</taxon>
        <taxon>Fungi</taxon>
        <taxon>Dikarya</taxon>
        <taxon>Ascomycota</taxon>
        <taxon>Pezizomycotina</taxon>
        <taxon>Eurotiomycetes</taxon>
        <taxon>Eurotiomycetidae</taxon>
        <taxon>Onygenales</taxon>
        <taxon>Ascosphaeraceae</taxon>
        <taxon>Ascosphaera</taxon>
    </lineage>
</organism>
<dbReference type="VEuPathDB" id="FungiDB:AAP_00966"/>
<protein>
    <submittedName>
        <fullName evidence="2">Uncharacterized protein</fullName>
    </submittedName>
</protein>
<feature type="region of interest" description="Disordered" evidence="1">
    <location>
        <begin position="365"/>
        <end position="457"/>
    </location>
</feature>
<evidence type="ECO:0000313" key="2">
    <source>
        <dbReference type="EMBL" id="KZZ96193.1"/>
    </source>
</evidence>
<feature type="region of interest" description="Disordered" evidence="1">
    <location>
        <begin position="281"/>
        <end position="300"/>
    </location>
</feature>
<comment type="caution">
    <text evidence="2">The sequence shown here is derived from an EMBL/GenBank/DDBJ whole genome shotgun (WGS) entry which is preliminary data.</text>
</comment>
<proteinExistence type="predicted"/>
<reference evidence="2 3" key="1">
    <citation type="journal article" date="2016" name="Genome Biol. Evol.">
        <title>Divergent and convergent evolution of fungal pathogenicity.</title>
        <authorList>
            <person name="Shang Y."/>
            <person name="Xiao G."/>
            <person name="Zheng P."/>
            <person name="Cen K."/>
            <person name="Zhan S."/>
            <person name="Wang C."/>
        </authorList>
    </citation>
    <scope>NUCLEOTIDE SEQUENCE [LARGE SCALE GENOMIC DNA]</scope>
    <source>
        <strain evidence="2 3">ARSEF 7405</strain>
    </source>
</reference>
<dbReference type="AlphaFoldDB" id="A0A162INY5"/>
<feature type="compositionally biased region" description="Basic and acidic residues" evidence="1">
    <location>
        <begin position="401"/>
        <end position="410"/>
    </location>
</feature>
<feature type="compositionally biased region" description="Polar residues" evidence="1">
    <location>
        <begin position="448"/>
        <end position="457"/>
    </location>
</feature>
<name>A0A162INY5_9EURO</name>
<sequence>MTTPVDYQPHLAASQPLPVSAYHYYTPRTPSLPSASLPSHHGLQTPSKLSLTQDDLYDYTDWVPSQASWSIDNLPEILYKLRPKPNQWHTLLSSKTQPNALDSPWKGEPPLIKYAVLPDRISSNVEIWRVEAWLRMDIRITLDDIIMRMNPRFRRGKKALEQDLVAFRKDFKLTTWSRKIPSPNEPVEAPVNLNEIEKELTKIGLYPSSNSTRGITPGLINLKLGEKGGRIPVPDKYKHTSASPGPITPQKEMTRLQLSSRRGTVTPSKRSRNFEILQNEVSPTPSKRKCVSSTRPPTTQPIIIISDDEDVDMNDRPSTPTPAPVTPTPNRSKTVVTSSTPSVKTCKSTAKSRIVRLKLIKLHSTKVSQGDASTPKKQVGKPSTSLVPLTHDGVSASVTAREGEQSKPEEQEQEQNTSPLPILPSTPPSLTETPGPISMESPPPAYFNTRNTPAPNSLVTLQEPLTQAPALLPPPQAEQLHPPAPPTQTILASLDTLQSSATALKHAIVTSPPNQENLDSLYLAIEALDKLKQDLVDFAAKGLKVHRRALDEELAWLYERFGASRRNYGDDINGKGKTVN</sequence>
<feature type="compositionally biased region" description="Low complexity" evidence="1">
    <location>
        <begin position="328"/>
        <end position="349"/>
    </location>
</feature>
<keyword evidence="3" id="KW-1185">Reference proteome</keyword>
<accession>A0A162INY5</accession>
<gene>
    <name evidence="2" type="ORF">AAP_00966</name>
</gene>